<dbReference type="OrthoDB" id="9808602at2"/>
<evidence type="ECO:0000313" key="5">
    <source>
        <dbReference type="Proteomes" id="UP000295184"/>
    </source>
</evidence>
<dbReference type="SUPFAM" id="SSF51735">
    <property type="entry name" value="NAD(P)-binding Rossmann-fold domains"/>
    <property type="match status" value="1"/>
</dbReference>
<comment type="caution">
    <text evidence="4">The sequence shown here is derived from an EMBL/GenBank/DDBJ whole genome shotgun (WGS) entry which is preliminary data.</text>
</comment>
<comment type="similarity">
    <text evidence="1 2">Belongs to the dTDP-4-dehydrorhamnose reductase family.</text>
</comment>
<sequence>MKRVVITGAGGFVGSRLVQHYRDIWDITPLDHSRLELTDREAVHAALAGAAPQLVIHTAALADTGYCENHPLESFEVNLQAPAALAEECAALGAKLVLFSSDQVYNGTRRLGPLPEDAPLAPVNVYGRHKWEAEQRVLEACPDAVCLRASWMYDFERPGLKNSTGFWGMLRRSLAGKVPLSMAVREYRGITWVQPVVAAMDKMAGLPGGVYNMGAENPLNTYATALECLGLLGAGDAALALVRPDTERWPEFERNLSMDTSRLKAGCGVDFGDTTASFAACLHAFEKQEGGNEV</sequence>
<dbReference type="Pfam" id="PF04321">
    <property type="entry name" value="RmlD_sub_bind"/>
    <property type="match status" value="1"/>
</dbReference>
<dbReference type="STRING" id="1650663.GCA_001486665_00179"/>
<dbReference type="GO" id="GO:0019305">
    <property type="term" value="P:dTDP-rhamnose biosynthetic process"/>
    <property type="evidence" value="ECO:0007669"/>
    <property type="project" value="UniProtKB-UniPathway"/>
</dbReference>
<dbReference type="PANTHER" id="PTHR10491:SF4">
    <property type="entry name" value="METHIONINE ADENOSYLTRANSFERASE 2 SUBUNIT BETA"/>
    <property type="match status" value="1"/>
</dbReference>
<dbReference type="InterPro" id="IPR036291">
    <property type="entry name" value="NAD(P)-bd_dom_sf"/>
</dbReference>
<protein>
    <recommendedName>
        <fullName evidence="2">dTDP-4-dehydrorhamnose reductase</fullName>
        <ecNumber evidence="2">1.1.1.133</ecNumber>
    </recommendedName>
</protein>
<dbReference type="Gene3D" id="3.40.50.720">
    <property type="entry name" value="NAD(P)-binding Rossmann-like Domain"/>
    <property type="match status" value="1"/>
</dbReference>
<evidence type="ECO:0000256" key="2">
    <source>
        <dbReference type="RuleBase" id="RU364082"/>
    </source>
</evidence>
<evidence type="ECO:0000259" key="3">
    <source>
        <dbReference type="Pfam" id="PF04321"/>
    </source>
</evidence>
<dbReference type="Proteomes" id="UP000295184">
    <property type="component" value="Unassembled WGS sequence"/>
</dbReference>
<dbReference type="InterPro" id="IPR005913">
    <property type="entry name" value="dTDP_dehydrorham_reduct"/>
</dbReference>
<accession>A0A4R1QW82</accession>
<dbReference type="AlphaFoldDB" id="A0A4R1QW82"/>
<dbReference type="UniPathway" id="UPA00124"/>
<dbReference type="RefSeq" id="WP_058962714.1">
    <property type="nucleotide sequence ID" value="NZ_CABKVM010000011.1"/>
</dbReference>
<comment type="function">
    <text evidence="2">Catalyzes the reduction of dTDP-6-deoxy-L-lyxo-4-hexulose to yield dTDP-L-rhamnose.</text>
</comment>
<proteinExistence type="inferred from homology"/>
<dbReference type="PANTHER" id="PTHR10491">
    <property type="entry name" value="DTDP-4-DEHYDRORHAMNOSE REDUCTASE"/>
    <property type="match status" value="1"/>
</dbReference>
<reference evidence="4 5" key="1">
    <citation type="submission" date="2019-03" db="EMBL/GenBank/DDBJ databases">
        <title>Genomic Encyclopedia of Type Strains, Phase IV (KMG-IV): sequencing the most valuable type-strain genomes for metagenomic binning, comparative biology and taxonomic classification.</title>
        <authorList>
            <person name="Goeker M."/>
        </authorList>
    </citation>
    <scope>NUCLEOTIDE SEQUENCE [LARGE SCALE GENOMIC DNA]</scope>
    <source>
        <strain evidence="4 5">DSM 100451</strain>
    </source>
</reference>
<keyword evidence="2" id="KW-0521">NADP</keyword>
<evidence type="ECO:0000256" key="1">
    <source>
        <dbReference type="ARBA" id="ARBA00010944"/>
    </source>
</evidence>
<dbReference type="EC" id="1.1.1.133" evidence="2"/>
<name>A0A4R1QW82_9FIRM</name>
<dbReference type="GO" id="GO:0008831">
    <property type="term" value="F:dTDP-4-dehydrorhamnose reductase activity"/>
    <property type="evidence" value="ECO:0007669"/>
    <property type="project" value="UniProtKB-EC"/>
</dbReference>
<evidence type="ECO:0000313" key="4">
    <source>
        <dbReference type="EMBL" id="TCL54560.1"/>
    </source>
</evidence>
<feature type="domain" description="RmlD-like substrate binding" evidence="3">
    <location>
        <begin position="3"/>
        <end position="235"/>
    </location>
</feature>
<dbReference type="InterPro" id="IPR029903">
    <property type="entry name" value="RmlD-like-bd"/>
</dbReference>
<gene>
    <name evidence="4" type="ORF">EDD77_12164</name>
</gene>
<organism evidence="4 5">
    <name type="scientific">Allofournierella massiliensis</name>
    <dbReference type="NCBI Taxonomy" id="1650663"/>
    <lineage>
        <taxon>Bacteria</taxon>
        <taxon>Bacillati</taxon>
        <taxon>Bacillota</taxon>
        <taxon>Clostridia</taxon>
        <taxon>Eubacteriales</taxon>
        <taxon>Oscillospiraceae</taxon>
        <taxon>Allofournierella</taxon>
    </lineage>
</organism>
<comment type="pathway">
    <text evidence="2">Carbohydrate biosynthesis; dTDP-L-rhamnose biosynthesis.</text>
</comment>
<dbReference type="EMBL" id="SLUM01000021">
    <property type="protein sequence ID" value="TCL54560.1"/>
    <property type="molecule type" value="Genomic_DNA"/>
</dbReference>
<keyword evidence="2" id="KW-0560">Oxidoreductase</keyword>